<dbReference type="PANTHER" id="PTHR15696">
    <property type="entry name" value="SMG-7 SUPPRESSOR WITH MORPHOLOGICAL EFFECT ON GENITALIA PROTEIN 7"/>
    <property type="match status" value="1"/>
</dbReference>
<reference evidence="5 6" key="1">
    <citation type="submission" date="2016-05" db="EMBL/GenBank/DDBJ databases">
        <title>Genome sequencing reveals origins of a unique bacterial endosymbiosis in the earliest lineages of terrestrial Fungi.</title>
        <authorList>
            <consortium name="DOE Joint Genome Institute"/>
            <person name="Uehling J."/>
            <person name="Gryganskyi A."/>
            <person name="Hameed K."/>
            <person name="Tschaplinski T."/>
            <person name="Misztal P."/>
            <person name="Wu S."/>
            <person name="Desiro A."/>
            <person name="Vande Pol N."/>
            <person name="Du Z.-Y."/>
            <person name="Zienkiewicz A."/>
            <person name="Zienkiewicz K."/>
            <person name="Morin E."/>
            <person name="Tisserant E."/>
            <person name="Splivallo R."/>
            <person name="Hainaut M."/>
            <person name="Henrissat B."/>
            <person name="Ohm R."/>
            <person name="Kuo A."/>
            <person name="Yan J."/>
            <person name="Lipzen A."/>
            <person name="Nolan M."/>
            <person name="Labutti K."/>
            <person name="Barry K."/>
            <person name="Goldstein A."/>
            <person name="Labbe J."/>
            <person name="Schadt C."/>
            <person name="Tuskan G."/>
            <person name="Grigoriev I."/>
            <person name="Martin F."/>
            <person name="Vilgalys R."/>
            <person name="Bonito G."/>
        </authorList>
    </citation>
    <scope>NUCLEOTIDE SEQUENCE [LARGE SCALE GENOMIC DNA]</scope>
    <source>
        <strain evidence="5 6">AG-77</strain>
    </source>
</reference>
<feature type="domain" description="DNA/RNA-binding" evidence="3">
    <location>
        <begin position="340"/>
        <end position="379"/>
    </location>
</feature>
<dbReference type="Proteomes" id="UP000078512">
    <property type="component" value="Unassembled WGS sequence"/>
</dbReference>
<keyword evidence="6" id="KW-1185">Reference proteome</keyword>
<dbReference type="InterPro" id="IPR045153">
    <property type="entry name" value="Est1/Ebs1-like"/>
</dbReference>
<dbReference type="GO" id="GO:0042162">
    <property type="term" value="F:telomeric DNA binding"/>
    <property type="evidence" value="ECO:0007669"/>
    <property type="project" value="TreeGrafter"/>
</dbReference>
<dbReference type="STRING" id="1314771.A0A197JJI0"/>
<dbReference type="SUPFAM" id="SSF48452">
    <property type="entry name" value="TPR-like"/>
    <property type="match status" value="1"/>
</dbReference>
<accession>A0A197JJI0</accession>
<dbReference type="GO" id="GO:0005697">
    <property type="term" value="C:telomerase holoenzyme complex"/>
    <property type="evidence" value="ECO:0007669"/>
    <property type="project" value="TreeGrafter"/>
</dbReference>
<feature type="compositionally biased region" description="Low complexity" evidence="2">
    <location>
        <begin position="77"/>
        <end position="88"/>
    </location>
</feature>
<feature type="compositionally biased region" description="Low complexity" evidence="2">
    <location>
        <begin position="236"/>
        <end position="256"/>
    </location>
</feature>
<evidence type="ECO:0000256" key="1">
    <source>
        <dbReference type="SAM" id="Coils"/>
    </source>
</evidence>
<feature type="compositionally biased region" description="Low complexity" evidence="2">
    <location>
        <begin position="44"/>
        <end position="53"/>
    </location>
</feature>
<evidence type="ECO:0000259" key="3">
    <source>
        <dbReference type="Pfam" id="PF10373"/>
    </source>
</evidence>
<feature type="region of interest" description="Disordered" evidence="2">
    <location>
        <begin position="38"/>
        <end position="102"/>
    </location>
</feature>
<dbReference type="Gene3D" id="1.25.40.10">
    <property type="entry name" value="Tetratricopeptide repeat domain"/>
    <property type="match status" value="1"/>
</dbReference>
<evidence type="ECO:0008006" key="7">
    <source>
        <dbReference type="Google" id="ProtNLM"/>
    </source>
</evidence>
<keyword evidence="1" id="KW-0175">Coiled coil</keyword>
<feature type="region of interest" description="Disordered" evidence="2">
    <location>
        <begin position="223"/>
        <end position="275"/>
    </location>
</feature>
<protein>
    <recommendedName>
        <fullName evidence="7">Telomerase activating protein Est1-like N-terminal domain-containing protein</fullName>
    </recommendedName>
</protein>
<feature type="coiled-coil region" evidence="1">
    <location>
        <begin position="162"/>
        <end position="189"/>
    </location>
</feature>
<organism evidence="5 6">
    <name type="scientific">Linnemannia elongata AG-77</name>
    <dbReference type="NCBI Taxonomy" id="1314771"/>
    <lineage>
        <taxon>Eukaryota</taxon>
        <taxon>Fungi</taxon>
        <taxon>Fungi incertae sedis</taxon>
        <taxon>Mucoromycota</taxon>
        <taxon>Mortierellomycotina</taxon>
        <taxon>Mortierellomycetes</taxon>
        <taxon>Mortierellales</taxon>
        <taxon>Mortierellaceae</taxon>
        <taxon>Linnemannia</taxon>
    </lineage>
</organism>
<feature type="domain" description="Telomerase activating protein Est1-like N-terminal" evidence="4">
    <location>
        <begin position="149"/>
        <end position="306"/>
    </location>
</feature>
<dbReference type="GO" id="GO:0000184">
    <property type="term" value="P:nuclear-transcribed mRNA catabolic process, nonsense-mediated decay"/>
    <property type="evidence" value="ECO:0007669"/>
    <property type="project" value="TreeGrafter"/>
</dbReference>
<proteinExistence type="predicted"/>
<name>A0A197JJI0_9FUNG</name>
<dbReference type="AlphaFoldDB" id="A0A197JJI0"/>
<feature type="compositionally biased region" description="Polar residues" evidence="2">
    <location>
        <begin position="223"/>
        <end position="235"/>
    </location>
</feature>
<dbReference type="InterPro" id="IPR019458">
    <property type="entry name" value="Est1-like_N"/>
</dbReference>
<dbReference type="EMBL" id="KV442079">
    <property type="protein sequence ID" value="OAQ25362.1"/>
    <property type="molecule type" value="Genomic_DNA"/>
</dbReference>
<dbReference type="Pfam" id="PF10373">
    <property type="entry name" value="EST1_DNA_bind"/>
    <property type="match status" value="1"/>
</dbReference>
<sequence>MSSSTNPLSPENHIQTVRQLYLDASLLEQTIQQHVEASKVGYRSSNSTSHPSSPVNDHRRFNLSDTSSTTSHHGQRRQNSVSSTTSRRSGGGGGRQQQQTPLEEQGFQIPSSDHFRSGHEELCFLRDSLKDVYESVLLEDLVAAVEKSVDDRLWRYVFYAPVEELRAELRKLERNSSRRQEVMDELSKLLDKGTGFYHEMIMALRSEHNLDLGNIAVEVLQADSGTPSRNKPSETSRFSQQQQSQQQQQQQQQPRSRNGRNRQQSKKEESSTAISLTPAYPKESLASCIQKCFIYLGDLARYRTNIRLETQAVEATSNATGEGTAKSTQPRPSASDWQAAFKFYQRAIRVFPDSGKPYGQLAILSSYASDDIDALYWYCLR</sequence>
<dbReference type="GO" id="GO:0070034">
    <property type="term" value="F:telomerase RNA binding"/>
    <property type="evidence" value="ECO:0007669"/>
    <property type="project" value="TreeGrafter"/>
</dbReference>
<evidence type="ECO:0000313" key="6">
    <source>
        <dbReference type="Proteomes" id="UP000078512"/>
    </source>
</evidence>
<dbReference type="OrthoDB" id="69928at2759"/>
<gene>
    <name evidence="5" type="ORF">K457DRAFT_759771</name>
</gene>
<dbReference type="PANTHER" id="PTHR15696:SF0">
    <property type="entry name" value="TELOMERASE-BINDING PROTEIN EST1A"/>
    <property type="match status" value="1"/>
</dbReference>
<evidence type="ECO:0000256" key="2">
    <source>
        <dbReference type="SAM" id="MobiDB-lite"/>
    </source>
</evidence>
<feature type="compositionally biased region" description="Polar residues" evidence="2">
    <location>
        <begin position="63"/>
        <end position="72"/>
    </location>
</feature>
<evidence type="ECO:0000313" key="5">
    <source>
        <dbReference type="EMBL" id="OAQ25362.1"/>
    </source>
</evidence>
<dbReference type="InterPro" id="IPR011990">
    <property type="entry name" value="TPR-like_helical_dom_sf"/>
</dbReference>
<evidence type="ECO:0000259" key="4">
    <source>
        <dbReference type="Pfam" id="PF10374"/>
    </source>
</evidence>
<dbReference type="Pfam" id="PF10374">
    <property type="entry name" value="EST1"/>
    <property type="match status" value="1"/>
</dbReference>
<dbReference type="InterPro" id="IPR018834">
    <property type="entry name" value="DNA/RNA-bd_Est1-type"/>
</dbReference>